<sequence length="601" mass="61324">MSSAPGLTVTQPSTPSVVSSDSTSSSYTGSQSQPSTGYGLSQWLANQYGKFQTQQGINENSSAPGLTVIQPASDSAVSNDSATSMLSSYTSFESPSVYWQSPSSLSSQSLGSQGQQNVNQVISASGLTTTQQAAPSIVSSGSTSSTSSSSSGSQSPSVYWQSPSSFTQYLGSQGQQSVNQMSSASGLTVIQPASPSLVSSGSSSSPTGSQSQVSTGYGTFQVLASQHGGFQTLQGTNQMSSAPSLTLIPLASDTAVTNGSAVGTLSSYGGSQSQGSTVYGLSQGLPSQPGRLQMQLGINQRNSTPVLTTTQQAAPSIVSSGSTSSTSSAYMPSQSQSSTGHGLSQWLVNRYGSFEMWPEQNQQGSAPALTMTQQVVESGMSSGSTTSGISSIGSQSPSTSWLSGISKPTDGTPTLQGINQLASVPELSQPASVAVVTNGSTVSASGSYGVFHIQSPPAYWQSQSSLSSQYLGSQGLQSVNQLSSAPGLTVTQQAAPSVVSSGTTSSSSSPTGFQSQSTSGYWSSQELSNHHDGLQTQGTQQLNQQASSTLTSSSPNVSTSNTTTSNLGIQSKNVQKPQAFNLWMGRYPCKSDSSSNASKLS</sequence>
<keyword evidence="3" id="KW-1185">Reference proteome</keyword>
<feature type="region of interest" description="Disordered" evidence="1">
    <location>
        <begin position="499"/>
        <end position="575"/>
    </location>
</feature>
<dbReference type="AlphaFoldDB" id="A0AA88LTE3"/>
<feature type="region of interest" description="Disordered" evidence="1">
    <location>
        <begin position="194"/>
        <end position="214"/>
    </location>
</feature>
<feature type="region of interest" description="Disordered" evidence="1">
    <location>
        <begin position="133"/>
        <end position="157"/>
    </location>
</feature>
<gene>
    <name evidence="2" type="ORF">Q7C36_020289</name>
</gene>
<feature type="compositionally biased region" description="Low complexity" evidence="1">
    <location>
        <begin position="534"/>
        <end position="567"/>
    </location>
</feature>
<organism evidence="2 3">
    <name type="scientific">Tachysurus vachellii</name>
    <name type="common">Darkbarbel catfish</name>
    <name type="synonym">Pelteobagrus vachellii</name>
    <dbReference type="NCBI Taxonomy" id="175792"/>
    <lineage>
        <taxon>Eukaryota</taxon>
        <taxon>Metazoa</taxon>
        <taxon>Chordata</taxon>
        <taxon>Craniata</taxon>
        <taxon>Vertebrata</taxon>
        <taxon>Euteleostomi</taxon>
        <taxon>Actinopterygii</taxon>
        <taxon>Neopterygii</taxon>
        <taxon>Teleostei</taxon>
        <taxon>Ostariophysi</taxon>
        <taxon>Siluriformes</taxon>
        <taxon>Bagridae</taxon>
        <taxon>Tachysurus</taxon>
    </lineage>
</organism>
<feature type="compositionally biased region" description="Low complexity" evidence="1">
    <location>
        <begin position="316"/>
        <end position="339"/>
    </location>
</feature>
<feature type="region of interest" description="Disordered" evidence="1">
    <location>
        <begin position="1"/>
        <end position="39"/>
    </location>
</feature>
<feature type="compositionally biased region" description="Low complexity" evidence="1">
    <location>
        <begin position="135"/>
        <end position="157"/>
    </location>
</feature>
<feature type="region of interest" description="Disordered" evidence="1">
    <location>
        <begin position="306"/>
        <end position="341"/>
    </location>
</feature>
<feature type="compositionally biased region" description="Low complexity" evidence="1">
    <location>
        <begin position="8"/>
        <end position="36"/>
    </location>
</feature>
<proteinExistence type="predicted"/>
<feature type="compositionally biased region" description="Low complexity" evidence="1">
    <location>
        <begin position="499"/>
        <end position="519"/>
    </location>
</feature>
<dbReference type="EMBL" id="JAVHJS010000021">
    <property type="protein sequence ID" value="KAK2823689.1"/>
    <property type="molecule type" value="Genomic_DNA"/>
</dbReference>
<dbReference type="Proteomes" id="UP001187315">
    <property type="component" value="Unassembled WGS sequence"/>
</dbReference>
<feature type="region of interest" description="Disordered" evidence="1">
    <location>
        <begin position="376"/>
        <end position="413"/>
    </location>
</feature>
<evidence type="ECO:0000256" key="1">
    <source>
        <dbReference type="SAM" id="MobiDB-lite"/>
    </source>
</evidence>
<evidence type="ECO:0000313" key="2">
    <source>
        <dbReference type="EMBL" id="KAK2823689.1"/>
    </source>
</evidence>
<reference evidence="2" key="1">
    <citation type="submission" date="2023-08" db="EMBL/GenBank/DDBJ databases">
        <title>Pelteobagrus vachellii genome.</title>
        <authorList>
            <person name="Liu H."/>
        </authorList>
    </citation>
    <scope>NUCLEOTIDE SEQUENCE</scope>
    <source>
        <strain evidence="2">PRFRI_2022a</strain>
        <tissue evidence="2">Muscle</tissue>
    </source>
</reference>
<feature type="compositionally biased region" description="Low complexity" evidence="1">
    <location>
        <begin position="378"/>
        <end position="400"/>
    </location>
</feature>
<comment type="caution">
    <text evidence="2">The sequence shown here is derived from an EMBL/GenBank/DDBJ whole genome shotgun (WGS) entry which is preliminary data.</text>
</comment>
<accession>A0AA88LTE3</accession>
<name>A0AA88LTE3_TACVA</name>
<evidence type="ECO:0000313" key="3">
    <source>
        <dbReference type="Proteomes" id="UP001187315"/>
    </source>
</evidence>
<protein>
    <submittedName>
        <fullName evidence="2">Uncharacterized protein</fullName>
    </submittedName>
</protein>